<dbReference type="AlphaFoldDB" id="D6PK30"/>
<dbReference type="GO" id="GO:0004812">
    <property type="term" value="F:aminoacyl-tRNA ligase activity"/>
    <property type="evidence" value="ECO:0007669"/>
    <property type="project" value="UniProtKB-KW"/>
</dbReference>
<dbReference type="PANTHER" id="PTHR30411">
    <property type="entry name" value="CYTOPLASMIC PROTEIN"/>
    <property type="match status" value="1"/>
</dbReference>
<dbReference type="Gene3D" id="3.90.960.10">
    <property type="entry name" value="YbaK/aminoacyl-tRNA synthetase-associated domain"/>
    <property type="match status" value="1"/>
</dbReference>
<accession>D6PK30</accession>
<sequence length="158" mass="17921">MLEIHKTVAKLYEDNKEYLEIFECLDEFSDTENFCNHYGFDIEDSCNAILIKAKKPVEFYAMFCLLGASRLDVNHKAKEAMGAKRVSFASRDEAELVTKQIYGGISPLGLPENIKVFIDKNVIEREKLFIGAGNRVSKFFLSPETLIKLSNAEVLDLT</sequence>
<dbReference type="SUPFAM" id="SSF55826">
    <property type="entry name" value="YbaK/ProRS associated domain"/>
    <property type="match status" value="1"/>
</dbReference>
<organism evidence="2">
    <name type="scientific">uncultured organism MedDCM-OCT-S04-C478</name>
    <dbReference type="NCBI Taxonomy" id="743617"/>
    <lineage>
        <taxon>unclassified sequences</taxon>
        <taxon>environmental samples</taxon>
    </lineage>
</organism>
<dbReference type="InterPro" id="IPR007214">
    <property type="entry name" value="YbaK/aa-tRNA-synth-assoc-dom"/>
</dbReference>
<keyword evidence="2" id="KW-0030">Aminoacyl-tRNA synthetase</keyword>
<proteinExistence type="predicted"/>
<name>D6PK30_9ZZZZ</name>
<dbReference type="Pfam" id="PF04073">
    <property type="entry name" value="tRNA_edit"/>
    <property type="match status" value="1"/>
</dbReference>
<dbReference type="EMBL" id="GU943118">
    <property type="protein sequence ID" value="ADD96081.1"/>
    <property type="molecule type" value="Genomic_DNA"/>
</dbReference>
<reference evidence="2" key="1">
    <citation type="journal article" date="2010" name="ISME J.">
        <title>Metagenome of the Mediterranean deep chlorophyll maximum studied by direct and fosmid library 454 pyrosequencing.</title>
        <authorList>
            <person name="Ghai R."/>
            <person name="Martin-Cuadrado A.B."/>
            <person name="Molto A.G."/>
            <person name="Heredia I.G."/>
            <person name="Cabrera R."/>
            <person name="Martin J."/>
            <person name="Verdu M."/>
            <person name="Deschamps P."/>
            <person name="Moreira D."/>
            <person name="Lopez-Garcia P."/>
            <person name="Mira A."/>
            <person name="Rodriguez-Valera F."/>
        </authorList>
    </citation>
    <scope>NUCLEOTIDE SEQUENCE</scope>
</reference>
<dbReference type="GO" id="GO:0002161">
    <property type="term" value="F:aminoacyl-tRNA deacylase activity"/>
    <property type="evidence" value="ECO:0007669"/>
    <property type="project" value="InterPro"/>
</dbReference>
<protein>
    <submittedName>
        <fullName evidence="2">YbaK/prolyl tRNA synthetase associated region protein</fullName>
    </submittedName>
</protein>
<keyword evidence="2" id="KW-0436">Ligase</keyword>
<evidence type="ECO:0000313" key="2">
    <source>
        <dbReference type="EMBL" id="ADD96081.1"/>
    </source>
</evidence>
<feature type="domain" description="YbaK/aminoacyl-tRNA synthetase-associated" evidence="1">
    <location>
        <begin position="29"/>
        <end position="149"/>
    </location>
</feature>
<dbReference type="InterPro" id="IPR036754">
    <property type="entry name" value="YbaK/aa-tRNA-synt-asso_dom_sf"/>
</dbReference>
<dbReference type="PANTHER" id="PTHR30411:SF1">
    <property type="entry name" value="CYTOPLASMIC PROTEIN"/>
    <property type="match status" value="1"/>
</dbReference>
<evidence type="ECO:0000259" key="1">
    <source>
        <dbReference type="Pfam" id="PF04073"/>
    </source>
</evidence>